<evidence type="ECO:0000256" key="4">
    <source>
        <dbReference type="ARBA" id="ARBA00023242"/>
    </source>
</evidence>
<dbReference type="AlphaFoldDB" id="A0A8H4F595"/>
<dbReference type="PANTHER" id="PTHR46621">
    <property type="entry name" value="SNRNA-ACTIVATING PROTEIN COMPLEX SUBUNIT 4"/>
    <property type="match status" value="1"/>
</dbReference>
<keyword evidence="1" id="KW-0805">Transcription regulation</keyword>
<keyword evidence="4" id="KW-0539">Nucleus</keyword>
<dbReference type="Gene3D" id="1.10.10.60">
    <property type="entry name" value="Homeodomain-like"/>
    <property type="match status" value="4"/>
</dbReference>
<evidence type="ECO:0008006" key="9">
    <source>
        <dbReference type="Google" id="ProtNLM"/>
    </source>
</evidence>
<comment type="caution">
    <text evidence="7">The sequence shown here is derived from an EMBL/GenBank/DDBJ whole genome shotgun (WGS) entry which is preliminary data.</text>
</comment>
<dbReference type="GO" id="GO:0001006">
    <property type="term" value="F:RNA polymerase III type 3 promoter sequence-specific DNA binding"/>
    <property type="evidence" value="ECO:0007669"/>
    <property type="project" value="TreeGrafter"/>
</dbReference>
<feature type="domain" description="HTH myb-type" evidence="6">
    <location>
        <begin position="120"/>
        <end position="175"/>
    </location>
</feature>
<evidence type="ECO:0000313" key="7">
    <source>
        <dbReference type="EMBL" id="KAF1805459.1"/>
    </source>
</evidence>
<dbReference type="SUPFAM" id="SSF46689">
    <property type="entry name" value="Homeodomain-like"/>
    <property type="match status" value="4"/>
</dbReference>
<organism evidence="7 8">
    <name type="scientific">Mucor circinelloides f. lusitanicus</name>
    <name type="common">Mucor racemosus var. lusitanicus</name>
    <dbReference type="NCBI Taxonomy" id="29924"/>
    <lineage>
        <taxon>Eukaryota</taxon>
        <taxon>Fungi</taxon>
        <taxon>Fungi incertae sedis</taxon>
        <taxon>Mucoromycota</taxon>
        <taxon>Mucoromycotina</taxon>
        <taxon>Mucoromycetes</taxon>
        <taxon>Mucorales</taxon>
        <taxon>Mucorineae</taxon>
        <taxon>Mucoraceae</taxon>
        <taxon>Mucor</taxon>
    </lineage>
</organism>
<protein>
    <recommendedName>
        <fullName evidence="9">Homeodomain-like protein</fullName>
    </recommendedName>
</protein>
<name>A0A8H4F595_MUCCL</name>
<feature type="non-terminal residue" evidence="7">
    <location>
        <position position="245"/>
    </location>
</feature>
<evidence type="ECO:0000256" key="2">
    <source>
        <dbReference type="ARBA" id="ARBA00023125"/>
    </source>
</evidence>
<gene>
    <name evidence="7" type="ORF">FB192DRAFT_1264074</name>
</gene>
<dbReference type="InterPro" id="IPR009057">
    <property type="entry name" value="Homeodomain-like_sf"/>
</dbReference>
<accession>A0A8H4F595</accession>
<dbReference type="GO" id="GO:0000978">
    <property type="term" value="F:RNA polymerase II cis-regulatory region sequence-specific DNA binding"/>
    <property type="evidence" value="ECO:0007669"/>
    <property type="project" value="TreeGrafter"/>
</dbReference>
<dbReference type="GO" id="GO:0019185">
    <property type="term" value="C:snRNA-activating protein complex"/>
    <property type="evidence" value="ECO:0007669"/>
    <property type="project" value="TreeGrafter"/>
</dbReference>
<dbReference type="InterPro" id="IPR051575">
    <property type="entry name" value="Myb-like_DNA-bd"/>
</dbReference>
<dbReference type="EMBL" id="JAAECE010000002">
    <property type="protein sequence ID" value="KAF1805459.1"/>
    <property type="molecule type" value="Genomic_DNA"/>
</dbReference>
<dbReference type="InterPro" id="IPR017930">
    <property type="entry name" value="Myb_dom"/>
</dbReference>
<dbReference type="InterPro" id="IPR001005">
    <property type="entry name" value="SANT/Myb"/>
</dbReference>
<dbReference type="PROSITE" id="PS51294">
    <property type="entry name" value="HTH_MYB"/>
    <property type="match status" value="3"/>
</dbReference>
<dbReference type="GO" id="GO:0042796">
    <property type="term" value="P:snRNA transcription by RNA polymerase III"/>
    <property type="evidence" value="ECO:0007669"/>
    <property type="project" value="TreeGrafter"/>
</dbReference>
<dbReference type="PANTHER" id="PTHR46621:SF1">
    <property type="entry name" value="SNRNA-ACTIVATING PROTEIN COMPLEX SUBUNIT 4"/>
    <property type="match status" value="1"/>
</dbReference>
<evidence type="ECO:0000259" key="6">
    <source>
        <dbReference type="PROSITE" id="PS51294"/>
    </source>
</evidence>
<sequence length="245" mass="28988">ELLRERAWRVERQASLRSRCNWTKEEDEKLLDLIATYGKRWTMLSGHFVDRSPSNVMNRYRLLMDVSTRGPWTKEELEALAEAGQGKAFHEIQDWKAIQRQLPRQRPTYMIKQTYKHTVDPNIKHGRWSKEETEKLQELIDRYGEDNMQQVASVMGSRTARQCLERWRWQLNNPKTGRFSKEEGERILEAVAKYGENFAVVAKVTGVTRTPRHISQHYHNVLAPDIDRSEWTLAEEEQVYKTCLK</sequence>
<feature type="non-terminal residue" evidence="7">
    <location>
        <position position="1"/>
    </location>
</feature>
<feature type="domain" description="HTH myb-type" evidence="6">
    <location>
        <begin position="177"/>
        <end position="226"/>
    </location>
</feature>
<evidence type="ECO:0000313" key="8">
    <source>
        <dbReference type="Proteomes" id="UP000469890"/>
    </source>
</evidence>
<feature type="domain" description="HTH myb-type" evidence="6">
    <location>
        <begin position="19"/>
        <end position="68"/>
    </location>
</feature>
<feature type="domain" description="Myb-like" evidence="5">
    <location>
        <begin position="69"/>
        <end position="119"/>
    </location>
</feature>
<keyword evidence="2" id="KW-0238">DNA-binding</keyword>
<dbReference type="Pfam" id="PF00249">
    <property type="entry name" value="Myb_DNA-binding"/>
    <property type="match status" value="2"/>
</dbReference>
<dbReference type="Pfam" id="PF13921">
    <property type="entry name" value="Myb_DNA-bind_6"/>
    <property type="match status" value="1"/>
</dbReference>
<dbReference type="GO" id="GO:0042795">
    <property type="term" value="P:snRNA transcription by RNA polymerase II"/>
    <property type="evidence" value="ECO:0007669"/>
    <property type="project" value="TreeGrafter"/>
</dbReference>
<reference evidence="7 8" key="1">
    <citation type="submission" date="2019-09" db="EMBL/GenBank/DDBJ databases">
        <authorList>
            <consortium name="DOE Joint Genome Institute"/>
            <person name="Mondo S.J."/>
            <person name="Navarro-Mendoza M.I."/>
            <person name="Perez-Arques C."/>
            <person name="Panchal S."/>
            <person name="Nicolas F.E."/>
            <person name="Ganguly P."/>
            <person name="Pangilinan J."/>
            <person name="Grigoriev I."/>
            <person name="Heitman J."/>
            <person name="Sanya K."/>
            <person name="Garre V."/>
        </authorList>
    </citation>
    <scope>NUCLEOTIDE SEQUENCE [LARGE SCALE GENOMIC DNA]</scope>
    <source>
        <strain evidence="7 8">MU402</strain>
    </source>
</reference>
<dbReference type="SMART" id="SM00717">
    <property type="entry name" value="SANT"/>
    <property type="match status" value="4"/>
</dbReference>
<evidence type="ECO:0000259" key="5">
    <source>
        <dbReference type="PROSITE" id="PS50090"/>
    </source>
</evidence>
<evidence type="ECO:0000256" key="1">
    <source>
        <dbReference type="ARBA" id="ARBA00023015"/>
    </source>
</evidence>
<feature type="domain" description="Myb-like" evidence="5">
    <location>
        <begin position="120"/>
        <end position="171"/>
    </location>
</feature>
<feature type="domain" description="Myb-like" evidence="5">
    <location>
        <begin position="14"/>
        <end position="64"/>
    </location>
</feature>
<keyword evidence="3" id="KW-0804">Transcription</keyword>
<evidence type="ECO:0000256" key="3">
    <source>
        <dbReference type="ARBA" id="ARBA00023163"/>
    </source>
</evidence>
<dbReference type="PROSITE" id="PS50090">
    <property type="entry name" value="MYB_LIKE"/>
    <property type="match status" value="3"/>
</dbReference>
<dbReference type="CDD" id="cd00167">
    <property type="entry name" value="SANT"/>
    <property type="match status" value="3"/>
</dbReference>
<dbReference type="Proteomes" id="UP000469890">
    <property type="component" value="Unassembled WGS sequence"/>
</dbReference>
<proteinExistence type="predicted"/>